<organism evidence="1 2">
    <name type="scientific">Monodon monoceros</name>
    <name type="common">Narwhal</name>
    <name type="synonym">Ceratodon monodon</name>
    <dbReference type="NCBI Taxonomy" id="40151"/>
    <lineage>
        <taxon>Eukaryota</taxon>
        <taxon>Metazoa</taxon>
        <taxon>Chordata</taxon>
        <taxon>Craniata</taxon>
        <taxon>Vertebrata</taxon>
        <taxon>Euteleostomi</taxon>
        <taxon>Mammalia</taxon>
        <taxon>Eutheria</taxon>
        <taxon>Laurasiatheria</taxon>
        <taxon>Artiodactyla</taxon>
        <taxon>Whippomorpha</taxon>
        <taxon>Cetacea</taxon>
        <taxon>Odontoceti</taxon>
        <taxon>Monodontidae</taxon>
        <taxon>Monodon</taxon>
    </lineage>
</organism>
<protein>
    <submittedName>
        <fullName evidence="1">Uncharacterized protein</fullName>
    </submittedName>
</protein>
<dbReference type="Ensembl" id="ENSMMNT00015020387.1">
    <property type="protein sequence ID" value="ENSMMNP00015018561.1"/>
    <property type="gene ID" value="ENSMMNG00015013632.1"/>
</dbReference>
<proteinExistence type="predicted"/>
<sequence length="145" mass="16366">MGRRRGNSSPCSHLLRIQENRWSSEWPCPPWARRMKWHCGIERAKVRPQSQGGQSFRASGRELGCEICQAGAGPEQSWAPLAEPGGSYVTSWALSWGSRGSRSVRRQRRKLSSVTPGCWLISIRSRWVQASRPTSATRTFRGLKN</sequence>
<name>A0A8C6F931_MONMO</name>
<dbReference type="GeneTree" id="ENSGT01010000229437"/>
<dbReference type="Proteomes" id="UP000694561">
    <property type="component" value="Unplaced"/>
</dbReference>
<keyword evidence="2" id="KW-1185">Reference proteome</keyword>
<evidence type="ECO:0000313" key="2">
    <source>
        <dbReference type="Proteomes" id="UP000694561"/>
    </source>
</evidence>
<reference evidence="1" key="1">
    <citation type="submission" date="2025-08" db="UniProtKB">
        <authorList>
            <consortium name="Ensembl"/>
        </authorList>
    </citation>
    <scope>IDENTIFICATION</scope>
</reference>
<evidence type="ECO:0000313" key="1">
    <source>
        <dbReference type="Ensembl" id="ENSMMNP00015018561.1"/>
    </source>
</evidence>
<accession>A0A8C6F931</accession>
<reference evidence="1" key="2">
    <citation type="submission" date="2025-09" db="UniProtKB">
        <authorList>
            <consortium name="Ensembl"/>
        </authorList>
    </citation>
    <scope>IDENTIFICATION</scope>
</reference>
<dbReference type="AlphaFoldDB" id="A0A8C6F931"/>